<name>A0ABQ1UG16_9BACT</name>
<comment type="caution">
    <text evidence="2">The sequence shown here is derived from an EMBL/GenBank/DDBJ whole genome shotgun (WGS) entry which is preliminary data.</text>
</comment>
<keyword evidence="3" id="KW-1185">Reference proteome</keyword>
<evidence type="ECO:0000313" key="2">
    <source>
        <dbReference type="EMBL" id="GGF18185.1"/>
    </source>
</evidence>
<sequence>MEQMTKQIFRVVPILMGLMAILSNDVFAQIPTGTPRTDEPIDLSTTSDIIIYLVLPLVVIVLGIFWWFFYKKPKNQKAEEERKKSNK</sequence>
<reference evidence="3" key="1">
    <citation type="journal article" date="2019" name="Int. J. Syst. Evol. Microbiol.">
        <title>The Global Catalogue of Microorganisms (GCM) 10K type strain sequencing project: providing services to taxonomists for standard genome sequencing and annotation.</title>
        <authorList>
            <consortium name="The Broad Institute Genomics Platform"/>
            <consortium name="The Broad Institute Genome Sequencing Center for Infectious Disease"/>
            <person name="Wu L."/>
            <person name="Ma J."/>
        </authorList>
    </citation>
    <scope>NUCLEOTIDE SEQUENCE [LARGE SCALE GENOMIC DNA]</scope>
    <source>
        <strain evidence="3">CGMCC 1.15407</strain>
    </source>
</reference>
<evidence type="ECO:0000256" key="1">
    <source>
        <dbReference type="SAM" id="Phobius"/>
    </source>
</evidence>
<feature type="transmembrane region" description="Helical" evidence="1">
    <location>
        <begin position="12"/>
        <end position="30"/>
    </location>
</feature>
<organism evidence="2 3">
    <name type="scientific">Echinicola rosea</name>
    <dbReference type="NCBI Taxonomy" id="1807691"/>
    <lineage>
        <taxon>Bacteria</taxon>
        <taxon>Pseudomonadati</taxon>
        <taxon>Bacteroidota</taxon>
        <taxon>Cytophagia</taxon>
        <taxon>Cytophagales</taxon>
        <taxon>Cyclobacteriaceae</taxon>
        <taxon>Echinicola</taxon>
    </lineage>
</organism>
<accession>A0ABQ1UG16</accession>
<gene>
    <name evidence="2" type="ORF">GCM10011339_02620</name>
</gene>
<keyword evidence="1" id="KW-0472">Membrane</keyword>
<evidence type="ECO:0008006" key="4">
    <source>
        <dbReference type="Google" id="ProtNLM"/>
    </source>
</evidence>
<protein>
    <recommendedName>
        <fullName evidence="4">Adenylosuccinate synthetase</fullName>
    </recommendedName>
</protein>
<dbReference type="Proteomes" id="UP000647339">
    <property type="component" value="Unassembled WGS sequence"/>
</dbReference>
<evidence type="ECO:0000313" key="3">
    <source>
        <dbReference type="Proteomes" id="UP000647339"/>
    </source>
</evidence>
<dbReference type="EMBL" id="BMIU01000001">
    <property type="protein sequence ID" value="GGF18185.1"/>
    <property type="molecule type" value="Genomic_DNA"/>
</dbReference>
<keyword evidence="1" id="KW-1133">Transmembrane helix</keyword>
<keyword evidence="1" id="KW-0812">Transmembrane</keyword>
<feature type="transmembrane region" description="Helical" evidence="1">
    <location>
        <begin position="50"/>
        <end position="69"/>
    </location>
</feature>
<proteinExistence type="predicted"/>